<keyword evidence="5 9" id="KW-0378">Hydrolase</keyword>
<name>A0A916KA56_9BACL</name>
<feature type="transmembrane region" description="Helical" evidence="8">
    <location>
        <begin position="131"/>
        <end position="155"/>
    </location>
</feature>
<feature type="transmembrane region" description="Helical" evidence="8">
    <location>
        <begin position="79"/>
        <end position="96"/>
    </location>
</feature>
<dbReference type="EC" id="3.4.-.-" evidence="9"/>
<sequence length="162" mass="17828">MRDPIDMVAHKVSVAIKKANPQETKSVEVMSYALSLLINTGLTIFLILYIGAATAAFQETLMVLVIFGALRMLTKGGHFKSLTLCVIVTTALIAPIPHLYYPAYLILPTTLISSAVILIRSKTNLFRRILAVGLVIFLSTLADQALTLVCLVYTFSLFPERR</sequence>
<evidence type="ECO:0000313" key="10">
    <source>
        <dbReference type="Proteomes" id="UP000693672"/>
    </source>
</evidence>
<keyword evidence="6 8" id="KW-1133">Transmembrane helix</keyword>
<keyword evidence="1" id="KW-1003">Cell membrane</keyword>
<keyword evidence="2" id="KW-0673">Quorum sensing</keyword>
<organism evidence="9 10">
    <name type="scientific">Paenibacillus solanacearum</name>
    <dbReference type="NCBI Taxonomy" id="2048548"/>
    <lineage>
        <taxon>Bacteria</taxon>
        <taxon>Bacillati</taxon>
        <taxon>Bacillota</taxon>
        <taxon>Bacilli</taxon>
        <taxon>Bacillales</taxon>
        <taxon>Paenibacillaceae</taxon>
        <taxon>Paenibacillus</taxon>
    </lineage>
</organism>
<comment type="caution">
    <text evidence="9">The sequence shown here is derived from an EMBL/GenBank/DDBJ whole genome shotgun (WGS) entry which is preliminary data.</text>
</comment>
<dbReference type="Proteomes" id="UP000693672">
    <property type="component" value="Unassembled WGS sequence"/>
</dbReference>
<dbReference type="GO" id="GO:0006508">
    <property type="term" value="P:proteolysis"/>
    <property type="evidence" value="ECO:0007669"/>
    <property type="project" value="UniProtKB-KW"/>
</dbReference>
<evidence type="ECO:0000256" key="8">
    <source>
        <dbReference type="SAM" id="Phobius"/>
    </source>
</evidence>
<evidence type="ECO:0000256" key="1">
    <source>
        <dbReference type="ARBA" id="ARBA00022475"/>
    </source>
</evidence>
<feature type="transmembrane region" description="Helical" evidence="8">
    <location>
        <begin position="102"/>
        <end position="119"/>
    </location>
</feature>
<dbReference type="EMBL" id="CAJVAS010000055">
    <property type="protein sequence ID" value="CAG7650740.1"/>
    <property type="molecule type" value="Genomic_DNA"/>
</dbReference>
<dbReference type="AlphaFoldDB" id="A0A916KA56"/>
<dbReference type="GO" id="GO:0016020">
    <property type="term" value="C:membrane"/>
    <property type="evidence" value="ECO:0007669"/>
    <property type="project" value="InterPro"/>
</dbReference>
<dbReference type="RefSeq" id="WP_218095825.1">
    <property type="nucleotide sequence ID" value="NZ_CAJVAS010000055.1"/>
</dbReference>
<reference evidence="9" key="1">
    <citation type="submission" date="2021-06" db="EMBL/GenBank/DDBJ databases">
        <authorList>
            <person name="Criscuolo A."/>
        </authorList>
    </citation>
    <scope>NUCLEOTIDE SEQUENCE</scope>
    <source>
        <strain evidence="9">CIP111600</strain>
    </source>
</reference>
<keyword evidence="7 8" id="KW-0472">Membrane</keyword>
<proteinExistence type="predicted"/>
<dbReference type="Pfam" id="PF04647">
    <property type="entry name" value="AgrB"/>
    <property type="match status" value="1"/>
</dbReference>
<evidence type="ECO:0000256" key="5">
    <source>
        <dbReference type="ARBA" id="ARBA00022801"/>
    </source>
</evidence>
<dbReference type="GO" id="GO:0009372">
    <property type="term" value="P:quorum sensing"/>
    <property type="evidence" value="ECO:0007669"/>
    <property type="project" value="UniProtKB-KW"/>
</dbReference>
<keyword evidence="10" id="KW-1185">Reference proteome</keyword>
<accession>A0A916KA56</accession>
<keyword evidence="4 8" id="KW-0812">Transmembrane</keyword>
<evidence type="ECO:0000256" key="3">
    <source>
        <dbReference type="ARBA" id="ARBA00022670"/>
    </source>
</evidence>
<evidence type="ECO:0000256" key="2">
    <source>
        <dbReference type="ARBA" id="ARBA00022654"/>
    </source>
</evidence>
<feature type="transmembrane region" description="Helical" evidence="8">
    <location>
        <begin position="44"/>
        <end position="67"/>
    </location>
</feature>
<evidence type="ECO:0000256" key="6">
    <source>
        <dbReference type="ARBA" id="ARBA00022989"/>
    </source>
</evidence>
<evidence type="ECO:0000256" key="4">
    <source>
        <dbReference type="ARBA" id="ARBA00022692"/>
    </source>
</evidence>
<gene>
    <name evidence="9" type="primary">agrB_2</name>
    <name evidence="9" type="ORF">PAESOLCIP111_06164</name>
</gene>
<dbReference type="InterPro" id="IPR006741">
    <property type="entry name" value="AgrB"/>
</dbReference>
<dbReference type="GO" id="GO:0008233">
    <property type="term" value="F:peptidase activity"/>
    <property type="evidence" value="ECO:0007669"/>
    <property type="project" value="UniProtKB-KW"/>
</dbReference>
<keyword evidence="3" id="KW-0645">Protease</keyword>
<protein>
    <submittedName>
        <fullName evidence="9">Accessory gene regulator protein B</fullName>
        <ecNumber evidence="9">3.4.-.-</ecNumber>
    </submittedName>
</protein>
<evidence type="ECO:0000256" key="7">
    <source>
        <dbReference type="ARBA" id="ARBA00023136"/>
    </source>
</evidence>
<evidence type="ECO:0000313" key="9">
    <source>
        <dbReference type="EMBL" id="CAG7650740.1"/>
    </source>
</evidence>